<evidence type="ECO:0000313" key="2">
    <source>
        <dbReference type="EMBL" id="OLS03816.1"/>
    </source>
</evidence>
<gene>
    <name evidence="2" type="ORF">TICRE_01390</name>
</gene>
<dbReference type="OrthoDB" id="2678178at2"/>
<organism evidence="2 3">
    <name type="scientific">Tissierella creatinophila DSM 6911</name>
    <dbReference type="NCBI Taxonomy" id="1123403"/>
    <lineage>
        <taxon>Bacteria</taxon>
        <taxon>Bacillati</taxon>
        <taxon>Bacillota</taxon>
        <taxon>Tissierellia</taxon>
        <taxon>Tissierellales</taxon>
        <taxon>Tissierellaceae</taxon>
        <taxon>Tissierella</taxon>
    </lineage>
</organism>
<proteinExistence type="predicted"/>
<accession>A0A1U7M956</accession>
<dbReference type="Pfam" id="PF11181">
    <property type="entry name" value="YflT"/>
    <property type="match status" value="1"/>
</dbReference>
<dbReference type="AlphaFoldDB" id="A0A1U7M956"/>
<reference evidence="2 3" key="1">
    <citation type="submission" date="2016-02" db="EMBL/GenBank/DDBJ databases">
        <title>Genome sequence of Tissierella creatinophila DSM 6911.</title>
        <authorList>
            <person name="Poehlein A."/>
            <person name="Daniel R."/>
        </authorList>
    </citation>
    <scope>NUCLEOTIDE SEQUENCE [LARGE SCALE GENOMIC DNA]</scope>
    <source>
        <strain evidence="2 3">DSM 6911</strain>
    </source>
</reference>
<dbReference type="RefSeq" id="WP_075724114.1">
    <property type="nucleotide sequence ID" value="NZ_LTDM01000002.1"/>
</dbReference>
<feature type="domain" description="General stress protein 17M-like" evidence="1">
    <location>
        <begin position="5"/>
        <end position="98"/>
    </location>
</feature>
<protein>
    <submittedName>
        <fullName evidence="2">Heat induced stress protein YflT</fullName>
    </submittedName>
</protein>
<keyword evidence="3" id="KW-1185">Reference proteome</keyword>
<sequence>MMENKVELFDNELEVIKRIDDLKREGYEEDDMYIIVDDDEEISMLKGYTGVMIKQEDDSLFDRFKSFLKGNDSVIDAFNKMDLDEKYRDDCYEEVQNGKILLMVNKNYESKFELTEDGLIIPTENLESEVLREDFQTQDDLHDK</sequence>
<dbReference type="Proteomes" id="UP000186112">
    <property type="component" value="Unassembled WGS sequence"/>
</dbReference>
<name>A0A1U7M956_TISCR</name>
<evidence type="ECO:0000313" key="3">
    <source>
        <dbReference type="Proteomes" id="UP000186112"/>
    </source>
</evidence>
<dbReference type="EMBL" id="LTDM01000002">
    <property type="protein sequence ID" value="OLS03816.1"/>
    <property type="molecule type" value="Genomic_DNA"/>
</dbReference>
<evidence type="ECO:0000259" key="1">
    <source>
        <dbReference type="Pfam" id="PF11181"/>
    </source>
</evidence>
<dbReference type="InterPro" id="IPR025889">
    <property type="entry name" value="GSP17M-like_dom"/>
</dbReference>
<comment type="caution">
    <text evidence="2">The sequence shown here is derived from an EMBL/GenBank/DDBJ whole genome shotgun (WGS) entry which is preliminary data.</text>
</comment>